<evidence type="ECO:0000313" key="10">
    <source>
        <dbReference type="EMBL" id="KAG5485580.1"/>
    </source>
</evidence>
<evidence type="ECO:0000256" key="5">
    <source>
        <dbReference type="ARBA" id="ARBA00023004"/>
    </source>
</evidence>
<feature type="domain" description="Cytochrome b5 heme-binding" evidence="9">
    <location>
        <begin position="5"/>
        <end position="81"/>
    </location>
</feature>
<proteinExistence type="inferred from homology"/>
<dbReference type="GO" id="GO:0016020">
    <property type="term" value="C:membrane"/>
    <property type="evidence" value="ECO:0007669"/>
    <property type="project" value="UniProtKB-SubCell"/>
</dbReference>
<dbReference type="PROSITE" id="PS50255">
    <property type="entry name" value="CYTOCHROME_B5_2"/>
    <property type="match status" value="1"/>
</dbReference>
<dbReference type="PRINTS" id="PR00363">
    <property type="entry name" value="CYTOCHROMEB5"/>
</dbReference>
<keyword evidence="2" id="KW-0349">Heme</keyword>
<keyword evidence="4" id="KW-0479">Metal-binding</keyword>
<evidence type="ECO:0000256" key="2">
    <source>
        <dbReference type="ARBA" id="ARBA00022617"/>
    </source>
</evidence>
<dbReference type="Proteomes" id="UP000673552">
    <property type="component" value="Unassembled WGS sequence"/>
</dbReference>
<keyword evidence="8" id="KW-1133">Transmembrane helix</keyword>
<reference evidence="11" key="2">
    <citation type="journal article" date="2021" name="Sci. Data">
        <title>Chromosome-scale genome sequencing, assembly and annotation of six genomes from subfamily Leishmaniinae.</title>
        <authorList>
            <person name="Almutairi H."/>
            <person name="Urbaniak M.D."/>
            <person name="Bates M.D."/>
            <person name="Jariyapan N."/>
            <person name="Kwakye-Nuako G."/>
            <person name="Thomaz Soccol V."/>
            <person name="Al-Salem W.S."/>
            <person name="Dillon R.J."/>
            <person name="Bates P.A."/>
            <person name="Gatherer D."/>
        </authorList>
    </citation>
    <scope>NUCLEOTIDE SEQUENCE [LARGE SCALE GENOMIC DNA]</scope>
</reference>
<dbReference type="GO" id="GO:0046872">
    <property type="term" value="F:metal ion binding"/>
    <property type="evidence" value="ECO:0007669"/>
    <property type="project" value="UniProtKB-KW"/>
</dbReference>
<dbReference type="SMART" id="SM01117">
    <property type="entry name" value="Cyt-b5"/>
    <property type="match status" value="1"/>
</dbReference>
<dbReference type="AlphaFoldDB" id="A0A836HK44"/>
<dbReference type="Gene3D" id="3.10.120.10">
    <property type="entry name" value="Cytochrome b5-like heme/steroid binding domain"/>
    <property type="match status" value="1"/>
</dbReference>
<dbReference type="OrthoDB" id="260519at2759"/>
<dbReference type="PANTHER" id="PTHR19359:SF14">
    <property type="entry name" value="CYTOCHROME B5 A"/>
    <property type="match status" value="1"/>
</dbReference>
<sequence>MTTTPKYIHLSEVEKHVREDDLWFIKDSKVYDITKFVDQHPGGVDTLLSVAGKDGTSEFNAVGHSESAVEELARYYIGDIHPDDAEKVQQASVKAASNYFGIAVVLALVAICSFFIFRP</sequence>
<dbReference type="InterPro" id="IPR001199">
    <property type="entry name" value="Cyt_B5-like_heme/steroid-bd"/>
</dbReference>
<evidence type="ECO:0000259" key="9">
    <source>
        <dbReference type="PROSITE" id="PS50255"/>
    </source>
</evidence>
<keyword evidence="6 8" id="KW-0472">Membrane</keyword>
<evidence type="ECO:0000256" key="4">
    <source>
        <dbReference type="ARBA" id="ARBA00022723"/>
    </source>
</evidence>
<dbReference type="RefSeq" id="XP_067180876.1">
    <property type="nucleotide sequence ID" value="XM_067325031.1"/>
</dbReference>
<dbReference type="Pfam" id="PF00173">
    <property type="entry name" value="Cyt-b5"/>
    <property type="match status" value="1"/>
</dbReference>
<evidence type="ECO:0000256" key="3">
    <source>
        <dbReference type="ARBA" id="ARBA00022692"/>
    </source>
</evidence>
<feature type="transmembrane region" description="Helical" evidence="8">
    <location>
        <begin position="99"/>
        <end position="117"/>
    </location>
</feature>
<organism evidence="10 11">
    <name type="scientific">Leishmania martiniquensis</name>
    <dbReference type="NCBI Taxonomy" id="1580590"/>
    <lineage>
        <taxon>Eukaryota</taxon>
        <taxon>Discoba</taxon>
        <taxon>Euglenozoa</taxon>
        <taxon>Kinetoplastea</taxon>
        <taxon>Metakinetoplastina</taxon>
        <taxon>Trypanosomatida</taxon>
        <taxon>Trypanosomatidae</taxon>
        <taxon>Leishmaniinae</taxon>
        <taxon>Leishmania</taxon>
    </lineage>
</organism>
<comment type="subcellular location">
    <subcellularLocation>
        <location evidence="1">Membrane</location>
    </subcellularLocation>
</comment>
<dbReference type="EMBL" id="JAFEUZ010000009">
    <property type="protein sequence ID" value="KAG5485580.1"/>
    <property type="molecule type" value="Genomic_DNA"/>
</dbReference>
<accession>A0A836HK44</accession>
<evidence type="ECO:0000256" key="7">
    <source>
        <dbReference type="ARBA" id="ARBA00038168"/>
    </source>
</evidence>
<dbReference type="FunFam" id="3.10.120.10:FF:000002">
    <property type="entry name" value="Cytochrome b5 type B"/>
    <property type="match status" value="1"/>
</dbReference>
<dbReference type="GeneID" id="92517543"/>
<keyword evidence="5" id="KW-0408">Iron</keyword>
<comment type="similarity">
    <text evidence="7">Belongs to the cytochrome b5 family.</text>
</comment>
<evidence type="ECO:0000256" key="1">
    <source>
        <dbReference type="ARBA" id="ARBA00004370"/>
    </source>
</evidence>
<keyword evidence="3 8" id="KW-0812">Transmembrane</keyword>
<keyword evidence="11" id="KW-1185">Reference proteome</keyword>
<name>A0A836HK44_9TRYP</name>
<dbReference type="InterPro" id="IPR050668">
    <property type="entry name" value="Cytochrome_b5"/>
</dbReference>
<evidence type="ECO:0000256" key="8">
    <source>
        <dbReference type="SAM" id="Phobius"/>
    </source>
</evidence>
<reference evidence="11" key="1">
    <citation type="journal article" date="2021" name="Microbiol. Resour. Announc.">
        <title>LGAAP: Leishmaniinae Genome Assembly and Annotation Pipeline.</title>
        <authorList>
            <person name="Almutairi H."/>
            <person name="Urbaniak M.D."/>
            <person name="Bates M.D."/>
            <person name="Jariyapan N."/>
            <person name="Kwakye-Nuako G."/>
            <person name="Thomaz-Soccol V."/>
            <person name="Al-Salem W.S."/>
            <person name="Dillon R.J."/>
            <person name="Bates P.A."/>
            <person name="Gatherer D."/>
        </authorList>
    </citation>
    <scope>NUCLEOTIDE SEQUENCE [LARGE SCALE GENOMIC DNA]</scope>
</reference>
<evidence type="ECO:0000313" key="11">
    <source>
        <dbReference type="Proteomes" id="UP000673552"/>
    </source>
</evidence>
<gene>
    <name evidence="10" type="ORF">LSCM1_07669</name>
</gene>
<dbReference type="PANTHER" id="PTHR19359">
    <property type="entry name" value="CYTOCHROME B5"/>
    <property type="match status" value="1"/>
</dbReference>
<comment type="caution">
    <text evidence="10">The sequence shown here is derived from an EMBL/GenBank/DDBJ whole genome shotgun (WGS) entry which is preliminary data.</text>
</comment>
<protein>
    <recommendedName>
        <fullName evidence="9">Cytochrome b5 heme-binding domain-containing protein</fullName>
    </recommendedName>
</protein>
<evidence type="ECO:0000256" key="6">
    <source>
        <dbReference type="ARBA" id="ARBA00023136"/>
    </source>
</evidence>
<dbReference type="InterPro" id="IPR036400">
    <property type="entry name" value="Cyt_B5-like_heme/steroid_sf"/>
</dbReference>
<dbReference type="KEGG" id="lmat:92517543"/>
<dbReference type="GO" id="GO:0020037">
    <property type="term" value="F:heme binding"/>
    <property type="evidence" value="ECO:0007669"/>
    <property type="project" value="TreeGrafter"/>
</dbReference>
<dbReference type="SUPFAM" id="SSF55856">
    <property type="entry name" value="Cytochrome b5-like heme/steroid binding domain"/>
    <property type="match status" value="1"/>
</dbReference>